<dbReference type="PANTHER" id="PTHR30231">
    <property type="entry name" value="DNA POLYMERASE III SUBUNIT EPSILON"/>
    <property type="match status" value="1"/>
</dbReference>
<gene>
    <name evidence="2" type="ORF">Q604_UNBC08966G0001</name>
</gene>
<feature type="non-terminal residue" evidence="2">
    <location>
        <position position="1"/>
    </location>
</feature>
<dbReference type="GO" id="GO:0003676">
    <property type="term" value="F:nucleic acid binding"/>
    <property type="evidence" value="ECO:0007669"/>
    <property type="project" value="InterPro"/>
</dbReference>
<evidence type="ECO:0000313" key="2">
    <source>
        <dbReference type="EMBL" id="ETJ36780.1"/>
    </source>
</evidence>
<organism evidence="2">
    <name type="scientific">human gut metagenome</name>
    <dbReference type="NCBI Taxonomy" id="408170"/>
    <lineage>
        <taxon>unclassified sequences</taxon>
        <taxon>metagenomes</taxon>
        <taxon>organismal metagenomes</taxon>
    </lineage>
</organism>
<dbReference type="GO" id="GO:0008408">
    <property type="term" value="F:3'-5' exonuclease activity"/>
    <property type="evidence" value="ECO:0007669"/>
    <property type="project" value="TreeGrafter"/>
</dbReference>
<dbReference type="GO" id="GO:0005829">
    <property type="term" value="C:cytosol"/>
    <property type="evidence" value="ECO:0007669"/>
    <property type="project" value="TreeGrafter"/>
</dbReference>
<name>W1Y566_9ZZZZ</name>
<comment type="caution">
    <text evidence="2">The sequence shown here is derived from an EMBL/GenBank/DDBJ whole genome shotgun (WGS) entry which is preliminary data.</text>
</comment>
<dbReference type="CDD" id="cd06127">
    <property type="entry name" value="DEDDh"/>
    <property type="match status" value="1"/>
</dbReference>
<sequence>IYGMEANLVEDGEPIAFNLAPVPLLGKETIYVAFDLETTGLSAVTDKIIELSAVKMQMGNVIDKFSEYINPGFPLSDFTTELTSITDAMVANADTEESIV</sequence>
<dbReference type="Pfam" id="PF00929">
    <property type="entry name" value="RNase_T"/>
    <property type="match status" value="1"/>
</dbReference>
<dbReference type="SUPFAM" id="SSF53098">
    <property type="entry name" value="Ribonuclease H-like"/>
    <property type="match status" value="1"/>
</dbReference>
<feature type="domain" description="Exonuclease" evidence="1">
    <location>
        <begin position="32"/>
        <end position="98"/>
    </location>
</feature>
<dbReference type="InterPro" id="IPR013520">
    <property type="entry name" value="Ribonucl_H"/>
</dbReference>
<protein>
    <recommendedName>
        <fullName evidence="1">Exonuclease domain-containing protein</fullName>
    </recommendedName>
</protein>
<dbReference type="AlphaFoldDB" id="W1Y566"/>
<reference evidence="2" key="1">
    <citation type="submission" date="2013-12" db="EMBL/GenBank/DDBJ databases">
        <title>A Varibaculum cambriense genome reconstructed from a premature infant gut community with otherwise low bacterial novelty that shifts toward anaerobic metabolism during the third week of life.</title>
        <authorList>
            <person name="Brown C.T."/>
            <person name="Sharon I."/>
            <person name="Thomas B.C."/>
            <person name="Castelle C.J."/>
            <person name="Morowitz M.J."/>
            <person name="Banfield J.F."/>
        </authorList>
    </citation>
    <scope>NUCLEOTIDE SEQUENCE</scope>
</reference>
<evidence type="ECO:0000259" key="1">
    <source>
        <dbReference type="Pfam" id="PF00929"/>
    </source>
</evidence>
<dbReference type="Gene3D" id="3.30.420.10">
    <property type="entry name" value="Ribonuclease H-like superfamily/Ribonuclease H"/>
    <property type="match status" value="1"/>
</dbReference>
<dbReference type="GO" id="GO:0045004">
    <property type="term" value="P:DNA replication proofreading"/>
    <property type="evidence" value="ECO:0007669"/>
    <property type="project" value="TreeGrafter"/>
</dbReference>
<dbReference type="EMBL" id="AZMM01008966">
    <property type="protein sequence ID" value="ETJ36780.1"/>
    <property type="molecule type" value="Genomic_DNA"/>
</dbReference>
<proteinExistence type="predicted"/>
<dbReference type="PANTHER" id="PTHR30231:SF41">
    <property type="entry name" value="DNA POLYMERASE III SUBUNIT EPSILON"/>
    <property type="match status" value="1"/>
</dbReference>
<dbReference type="InterPro" id="IPR036397">
    <property type="entry name" value="RNaseH_sf"/>
</dbReference>
<dbReference type="InterPro" id="IPR012337">
    <property type="entry name" value="RNaseH-like_sf"/>
</dbReference>
<accession>W1Y566</accession>
<feature type="non-terminal residue" evidence="2">
    <location>
        <position position="100"/>
    </location>
</feature>